<protein>
    <submittedName>
        <fullName evidence="2">S-adenosyl-L-methionine-dependent methyltransferase</fullName>
    </submittedName>
</protein>
<reference evidence="2" key="1">
    <citation type="journal article" date="2020" name="Stud. Mycol.">
        <title>101 Dothideomycetes genomes: a test case for predicting lifestyles and emergence of pathogens.</title>
        <authorList>
            <person name="Haridas S."/>
            <person name="Albert R."/>
            <person name="Binder M."/>
            <person name="Bloem J."/>
            <person name="Labutti K."/>
            <person name="Salamov A."/>
            <person name="Andreopoulos B."/>
            <person name="Baker S."/>
            <person name="Barry K."/>
            <person name="Bills G."/>
            <person name="Bluhm B."/>
            <person name="Cannon C."/>
            <person name="Castanera R."/>
            <person name="Culley D."/>
            <person name="Daum C."/>
            <person name="Ezra D."/>
            <person name="Gonzalez J."/>
            <person name="Henrissat B."/>
            <person name="Kuo A."/>
            <person name="Liang C."/>
            <person name="Lipzen A."/>
            <person name="Lutzoni F."/>
            <person name="Magnuson J."/>
            <person name="Mondo S."/>
            <person name="Nolan M."/>
            <person name="Ohm R."/>
            <person name="Pangilinan J."/>
            <person name="Park H.-J."/>
            <person name="Ramirez L."/>
            <person name="Alfaro M."/>
            <person name="Sun H."/>
            <person name="Tritt A."/>
            <person name="Yoshinaga Y."/>
            <person name="Zwiers L.-H."/>
            <person name="Turgeon B."/>
            <person name="Goodwin S."/>
            <person name="Spatafora J."/>
            <person name="Crous P."/>
            <person name="Grigoriev I."/>
        </authorList>
    </citation>
    <scope>NUCLEOTIDE SEQUENCE</scope>
    <source>
        <strain evidence="2">CBS 269.34</strain>
    </source>
</reference>
<dbReference type="InterPro" id="IPR013217">
    <property type="entry name" value="Methyltransf_12"/>
</dbReference>
<name>A0A6A6QXB3_9PEZI</name>
<dbReference type="SUPFAM" id="SSF53335">
    <property type="entry name" value="S-adenosyl-L-methionine-dependent methyltransferases"/>
    <property type="match status" value="1"/>
</dbReference>
<keyword evidence="2" id="KW-0489">Methyltransferase</keyword>
<dbReference type="AlphaFoldDB" id="A0A6A6QXB3"/>
<feature type="domain" description="Methyltransferase type 12" evidence="1">
    <location>
        <begin position="124"/>
        <end position="223"/>
    </location>
</feature>
<dbReference type="GO" id="GO:0032259">
    <property type="term" value="P:methylation"/>
    <property type="evidence" value="ECO:0007669"/>
    <property type="project" value="UniProtKB-KW"/>
</dbReference>
<proteinExistence type="predicted"/>
<dbReference type="GO" id="GO:0008168">
    <property type="term" value="F:methyltransferase activity"/>
    <property type="evidence" value="ECO:0007669"/>
    <property type="project" value="UniProtKB-KW"/>
</dbReference>
<evidence type="ECO:0000259" key="1">
    <source>
        <dbReference type="Pfam" id="PF08242"/>
    </source>
</evidence>
<keyword evidence="2" id="KW-0808">Transferase</keyword>
<dbReference type="OrthoDB" id="10017101at2759"/>
<dbReference type="Gene3D" id="3.40.50.150">
    <property type="entry name" value="Vaccinia Virus protein VP39"/>
    <property type="match status" value="1"/>
</dbReference>
<gene>
    <name evidence="2" type="ORF">BU16DRAFT_396480</name>
</gene>
<dbReference type="PANTHER" id="PTHR43591:SF10">
    <property type="entry name" value="ABC TRANSMEMBRANE TYPE-1 DOMAIN-CONTAINING PROTEIN-RELATED"/>
    <property type="match status" value="1"/>
</dbReference>
<organism evidence="2 3">
    <name type="scientific">Lophium mytilinum</name>
    <dbReference type="NCBI Taxonomy" id="390894"/>
    <lineage>
        <taxon>Eukaryota</taxon>
        <taxon>Fungi</taxon>
        <taxon>Dikarya</taxon>
        <taxon>Ascomycota</taxon>
        <taxon>Pezizomycotina</taxon>
        <taxon>Dothideomycetes</taxon>
        <taxon>Pleosporomycetidae</taxon>
        <taxon>Mytilinidiales</taxon>
        <taxon>Mytilinidiaceae</taxon>
        <taxon>Lophium</taxon>
    </lineage>
</organism>
<keyword evidence="3" id="KW-1185">Reference proteome</keyword>
<evidence type="ECO:0000313" key="3">
    <source>
        <dbReference type="Proteomes" id="UP000799750"/>
    </source>
</evidence>
<dbReference type="CDD" id="cd02440">
    <property type="entry name" value="AdoMet_MTases"/>
    <property type="match status" value="1"/>
</dbReference>
<dbReference type="PANTHER" id="PTHR43591">
    <property type="entry name" value="METHYLTRANSFERASE"/>
    <property type="match status" value="1"/>
</dbReference>
<sequence length="396" mass="44793">MGNLFILLIQSNYRSAYFIDYIFRATLITCRLKANIDRTALFYTLKQHNNQALLTAFSIMLLDNKLREDAVSADRTYHNTEAAYGLPNDSIEHKRLELQHFNLLELMGGRIIHAPLGPDITHALDIGCGTGIITHEIASKLPDAIVTGIDLSPIPAIRPKLPNIQYLQGDFNELVRAGRSTPEAAKFQPETLDYIFSRLLVMGMPHWQSYVSSVAQLLRQGGWAEIQEWACVWYDAPASASPEAFLPHDVSYDSTNEVNEDALRSDEHSTDPYHIQPQPTWSALINEALRAKSLDPAAGNNIATYMHRAGLTDITTRRYIWAFGGWEGLSEEAKTFSAYADEVLTLLIESLLQRFGAEMDVDPREIENCIREFREDVRSGKRRLYTWYSVTVGRKP</sequence>
<dbReference type="EMBL" id="MU004189">
    <property type="protein sequence ID" value="KAF2495677.1"/>
    <property type="molecule type" value="Genomic_DNA"/>
</dbReference>
<accession>A0A6A6QXB3</accession>
<dbReference type="Proteomes" id="UP000799750">
    <property type="component" value="Unassembled WGS sequence"/>
</dbReference>
<dbReference type="Pfam" id="PF08242">
    <property type="entry name" value="Methyltransf_12"/>
    <property type="match status" value="1"/>
</dbReference>
<dbReference type="InterPro" id="IPR029063">
    <property type="entry name" value="SAM-dependent_MTases_sf"/>
</dbReference>
<evidence type="ECO:0000313" key="2">
    <source>
        <dbReference type="EMBL" id="KAF2495677.1"/>
    </source>
</evidence>